<gene>
    <name evidence="1" type="ORF">HMPREF0281_00453</name>
</gene>
<protein>
    <submittedName>
        <fullName evidence="1">Uncharacterized protein</fullName>
    </submittedName>
</protein>
<evidence type="ECO:0000313" key="1">
    <source>
        <dbReference type="EMBL" id="EFG82422.1"/>
    </source>
</evidence>
<dbReference type="Proteomes" id="UP000006015">
    <property type="component" value="Unassembled WGS sequence"/>
</dbReference>
<keyword evidence="2" id="KW-1185">Reference proteome</keyword>
<dbReference type="EMBL" id="ADNS01000002">
    <property type="protein sequence ID" value="EFG82422.1"/>
    <property type="molecule type" value="Genomic_DNA"/>
</dbReference>
<sequence>MLIIKNLCLMLRSCASARSEDMREVSAHENFASRNITPSRRHGH</sequence>
<comment type="caution">
    <text evidence="1">The sequence shown here is derived from an EMBL/GenBank/DDBJ whole genome shotgun (WGS) entry which is preliminary data.</text>
</comment>
<proteinExistence type="predicted"/>
<accession>A0ABP2IGE0</accession>
<organism evidence="1 2">
    <name type="scientific">Corynebacterium ammoniagenes DSM 20306</name>
    <dbReference type="NCBI Taxonomy" id="649754"/>
    <lineage>
        <taxon>Bacteria</taxon>
        <taxon>Bacillati</taxon>
        <taxon>Actinomycetota</taxon>
        <taxon>Actinomycetes</taxon>
        <taxon>Mycobacteriales</taxon>
        <taxon>Corynebacteriaceae</taxon>
        <taxon>Corynebacterium</taxon>
    </lineage>
</organism>
<name>A0ABP2IGE0_CORAM</name>
<evidence type="ECO:0000313" key="2">
    <source>
        <dbReference type="Proteomes" id="UP000006015"/>
    </source>
</evidence>
<reference evidence="1 2" key="1">
    <citation type="submission" date="2010-04" db="EMBL/GenBank/DDBJ databases">
        <authorList>
            <person name="Weinstock G."/>
            <person name="Sodergren E."/>
            <person name="Clifton S."/>
            <person name="Fulton L."/>
            <person name="Fulton B."/>
            <person name="Courtney L."/>
            <person name="Fronick C."/>
            <person name="Harrison M."/>
            <person name="Strong C."/>
            <person name="Farmer C."/>
            <person name="Delahaunty K."/>
            <person name="Markovic C."/>
            <person name="Hall O."/>
            <person name="Minx P."/>
            <person name="Tomlinson C."/>
            <person name="Mitreva M."/>
            <person name="Hou S."/>
            <person name="Wollam A."/>
            <person name="Pepin K.H."/>
            <person name="Johnson M."/>
            <person name="Bhonagiri V."/>
            <person name="Zhang X."/>
            <person name="Suruliraj S."/>
            <person name="Warren W."/>
            <person name="Chinwalla A."/>
            <person name="Mardis E.R."/>
            <person name="Wilson R.K."/>
        </authorList>
    </citation>
    <scope>NUCLEOTIDE SEQUENCE [LARGE SCALE GENOMIC DNA]</scope>
    <source>
        <strain evidence="1 2">DSM 20306</strain>
    </source>
</reference>